<dbReference type="EMBL" id="CM035422">
    <property type="protein sequence ID" value="KAH7373469.1"/>
    <property type="molecule type" value="Genomic_DNA"/>
</dbReference>
<evidence type="ECO:0000256" key="1">
    <source>
        <dbReference type="RuleBase" id="RU363082"/>
    </source>
</evidence>
<dbReference type="InterPro" id="IPR008554">
    <property type="entry name" value="Glutaredoxin-like"/>
</dbReference>
<feature type="signal peptide" evidence="2">
    <location>
        <begin position="1"/>
        <end position="18"/>
    </location>
</feature>
<comment type="caution">
    <text evidence="3">The sequence shown here is derived from an EMBL/GenBank/DDBJ whole genome shotgun (WGS) entry which is preliminary data.</text>
</comment>
<dbReference type="PANTHER" id="PTHR33558">
    <property type="entry name" value="GLUTAREDOXIN-LIKE PROTEIN C5ORF63 HOMOLOG"/>
    <property type="match status" value="1"/>
</dbReference>
<evidence type="ECO:0000313" key="3">
    <source>
        <dbReference type="EMBL" id="KAH7373469.1"/>
    </source>
</evidence>
<gene>
    <name evidence="3" type="ORF">KP509_17G058300</name>
</gene>
<dbReference type="Pfam" id="PF05768">
    <property type="entry name" value="Glrx-like"/>
    <property type="match status" value="1"/>
</dbReference>
<dbReference type="InterPro" id="IPR052565">
    <property type="entry name" value="Glutaredoxin-like_YDR286C"/>
</dbReference>
<dbReference type="PANTHER" id="PTHR33558:SF1">
    <property type="entry name" value="GLUTAREDOXIN-LIKE PROTEIN C5ORF63 HOMOLOG"/>
    <property type="match status" value="1"/>
</dbReference>
<name>A0A8T2SWH9_CERRI</name>
<keyword evidence="1" id="KW-0249">Electron transport</keyword>
<comment type="similarity">
    <text evidence="1">Belongs to the glutaredoxin family.</text>
</comment>
<dbReference type="Proteomes" id="UP000825935">
    <property type="component" value="Chromosome 17"/>
</dbReference>
<dbReference type="InterPro" id="IPR036249">
    <property type="entry name" value="Thioredoxin-like_sf"/>
</dbReference>
<organism evidence="3 4">
    <name type="scientific">Ceratopteris richardii</name>
    <name type="common">Triangle waterfern</name>
    <dbReference type="NCBI Taxonomy" id="49495"/>
    <lineage>
        <taxon>Eukaryota</taxon>
        <taxon>Viridiplantae</taxon>
        <taxon>Streptophyta</taxon>
        <taxon>Embryophyta</taxon>
        <taxon>Tracheophyta</taxon>
        <taxon>Polypodiopsida</taxon>
        <taxon>Polypodiidae</taxon>
        <taxon>Polypodiales</taxon>
        <taxon>Pteridineae</taxon>
        <taxon>Pteridaceae</taxon>
        <taxon>Parkerioideae</taxon>
        <taxon>Ceratopteris</taxon>
    </lineage>
</organism>
<keyword evidence="1" id="KW-0813">Transport</keyword>
<evidence type="ECO:0000313" key="4">
    <source>
        <dbReference type="Proteomes" id="UP000825935"/>
    </source>
</evidence>
<feature type="chain" id="PRO_5035927463" description="Glutaredoxin-like protein" evidence="2">
    <location>
        <begin position="19"/>
        <end position="155"/>
    </location>
</feature>
<dbReference type="OrthoDB" id="2016230at2759"/>
<keyword evidence="2" id="KW-0732">Signal</keyword>
<evidence type="ECO:0000256" key="2">
    <source>
        <dbReference type="SAM" id="SignalP"/>
    </source>
</evidence>
<proteinExistence type="inferred from homology"/>
<sequence>MPLVYAARLMCLPMAVSTCGSLVARSSVSTATLRQHSPLTRHTKACVRAFCVPHSAPPPTSRKLVLYSKPGCCLCDNLKEKLQAVLILGGPESLADVLIEVRDITTNAAWETAYQYEIPVLARVNEDNSETVLPRFSPRVSIEVMHHKLSNVFNQ</sequence>
<keyword evidence="4" id="KW-1185">Reference proteome</keyword>
<dbReference type="SUPFAM" id="SSF52833">
    <property type="entry name" value="Thioredoxin-like"/>
    <property type="match status" value="1"/>
</dbReference>
<accession>A0A8T2SWH9</accession>
<protein>
    <recommendedName>
        <fullName evidence="1">Glutaredoxin-like protein</fullName>
    </recommendedName>
</protein>
<reference evidence="3" key="1">
    <citation type="submission" date="2021-08" db="EMBL/GenBank/DDBJ databases">
        <title>WGS assembly of Ceratopteris richardii.</title>
        <authorList>
            <person name="Marchant D.B."/>
            <person name="Chen G."/>
            <person name="Jenkins J."/>
            <person name="Shu S."/>
            <person name="Leebens-Mack J."/>
            <person name="Grimwood J."/>
            <person name="Schmutz J."/>
            <person name="Soltis P."/>
            <person name="Soltis D."/>
            <person name="Chen Z.-H."/>
        </authorList>
    </citation>
    <scope>NUCLEOTIDE SEQUENCE</scope>
    <source>
        <strain evidence="3">Whitten #5841</strain>
        <tissue evidence="3">Leaf</tissue>
    </source>
</reference>
<dbReference type="Gene3D" id="3.40.30.10">
    <property type="entry name" value="Glutaredoxin"/>
    <property type="match status" value="1"/>
</dbReference>
<dbReference type="AlphaFoldDB" id="A0A8T2SWH9"/>